<dbReference type="NCBIfam" id="NF009695">
    <property type="entry name" value="PRK13222.1-2"/>
    <property type="match status" value="1"/>
</dbReference>
<evidence type="ECO:0000256" key="8">
    <source>
        <dbReference type="ARBA" id="ARBA00022842"/>
    </source>
</evidence>
<organism evidence="11 12">
    <name type="scientific">Metapseudomonas resinovorans</name>
    <name type="common">Pseudomonas resinovorans</name>
    <dbReference type="NCBI Taxonomy" id="53412"/>
    <lineage>
        <taxon>Bacteria</taxon>
        <taxon>Pseudomonadati</taxon>
        <taxon>Pseudomonadota</taxon>
        <taxon>Gammaproteobacteria</taxon>
        <taxon>Pseudomonadales</taxon>
        <taxon>Pseudomonadaceae</taxon>
        <taxon>Metapseudomonas</taxon>
    </lineage>
</organism>
<dbReference type="CDD" id="cd16417">
    <property type="entry name" value="HAD_PGPase"/>
    <property type="match status" value="1"/>
</dbReference>
<dbReference type="EC" id="3.1.3.18" evidence="5 10"/>
<dbReference type="PANTHER" id="PTHR43434">
    <property type="entry name" value="PHOSPHOGLYCOLATE PHOSPHATASE"/>
    <property type="match status" value="1"/>
</dbReference>
<dbReference type="InterPro" id="IPR037512">
    <property type="entry name" value="PGPase_prok"/>
</dbReference>
<evidence type="ECO:0000256" key="4">
    <source>
        <dbReference type="ARBA" id="ARBA00006171"/>
    </source>
</evidence>
<dbReference type="HAMAP" id="MF_00495">
    <property type="entry name" value="GPH_hydrolase_bact"/>
    <property type="match status" value="1"/>
</dbReference>
<dbReference type="SFLD" id="SFLDG01129">
    <property type="entry name" value="C1.5:_HAD__Beta-PGM__Phosphata"/>
    <property type="match status" value="1"/>
</dbReference>
<comment type="function">
    <text evidence="10">Specifically catalyzes the dephosphorylation of 2-phosphoglycolate. Is involved in the dissimilation of the intracellular 2-phosphoglycolate formed during the DNA repair of 3'-phosphoglycolate ends, a major class of DNA lesions induced by oxidative stress.</text>
</comment>
<evidence type="ECO:0000313" key="12">
    <source>
        <dbReference type="Proteomes" id="UP001211689"/>
    </source>
</evidence>
<comment type="catalytic activity">
    <reaction evidence="1 10">
        <text>2-phosphoglycolate + H2O = glycolate + phosphate</text>
        <dbReference type="Rhea" id="RHEA:14369"/>
        <dbReference type="ChEBI" id="CHEBI:15377"/>
        <dbReference type="ChEBI" id="CHEBI:29805"/>
        <dbReference type="ChEBI" id="CHEBI:43474"/>
        <dbReference type="ChEBI" id="CHEBI:58033"/>
        <dbReference type="EC" id="3.1.3.18"/>
    </reaction>
</comment>
<dbReference type="Gene3D" id="3.40.50.1000">
    <property type="entry name" value="HAD superfamily/HAD-like"/>
    <property type="match status" value="1"/>
</dbReference>
<dbReference type="InterPro" id="IPR050155">
    <property type="entry name" value="HAD-like_hydrolase_sf"/>
</dbReference>
<sequence>MGTLYRLFDGRLPRLVMFDLDGTLVDSVPDLAAAVDRMLVSLGRPAAGVEQVREWVGNGARVLVRRALAGGLDHSAVHDSDAERGLDLFMEAYAESHALTTVYPGVAETLKWLKKKDVELALVTNKPERFVAPLLDEMKLGRYFSLIIGGDTLPQQKPDPAALLHVMHITGVSRSEALFVGDSRNDVLAAKAAGVKCVALSYGYNHGRPIAEEEPALVVDDLRELLPGGCAAHGAALMSPDPSDNPPQRDRNVVVSSKHRLARAGMSIIKAIARWRWRA</sequence>
<evidence type="ECO:0000313" key="11">
    <source>
        <dbReference type="EMBL" id="MDA8483870.1"/>
    </source>
</evidence>
<dbReference type="Proteomes" id="UP001211689">
    <property type="component" value="Unassembled WGS sequence"/>
</dbReference>
<feature type="binding site" evidence="10">
    <location>
        <position position="19"/>
    </location>
    <ligand>
        <name>Mg(2+)</name>
        <dbReference type="ChEBI" id="CHEBI:18420"/>
    </ligand>
</feature>
<dbReference type="EMBL" id="JANEWF010000011">
    <property type="protein sequence ID" value="MDA8483870.1"/>
    <property type="molecule type" value="Genomic_DNA"/>
</dbReference>
<dbReference type="SFLD" id="SFLDG01135">
    <property type="entry name" value="C1.5.6:_HAD__Beta-PGM__Phospha"/>
    <property type="match status" value="1"/>
</dbReference>
<evidence type="ECO:0000256" key="9">
    <source>
        <dbReference type="ARBA" id="ARBA00023277"/>
    </source>
</evidence>
<reference evidence="11 12" key="1">
    <citation type="submission" date="2022-07" db="EMBL/GenBank/DDBJ databases">
        <title>Genome Analysis of Selected Gammaproteobacteria from Nigerian Food snails.</title>
        <authorList>
            <person name="Okafor A.C."/>
        </authorList>
    </citation>
    <scope>NUCLEOTIDE SEQUENCE [LARGE SCALE GENOMIC DNA]</scope>
    <source>
        <strain evidence="11 12">Awg 2</strain>
    </source>
</reference>
<dbReference type="SUPFAM" id="SSF56784">
    <property type="entry name" value="HAD-like"/>
    <property type="match status" value="1"/>
</dbReference>
<evidence type="ECO:0000256" key="7">
    <source>
        <dbReference type="ARBA" id="ARBA00022801"/>
    </source>
</evidence>
<proteinExistence type="inferred from homology"/>
<dbReference type="PRINTS" id="PR00413">
    <property type="entry name" value="HADHALOGNASE"/>
</dbReference>
<feature type="binding site" evidence="10">
    <location>
        <position position="182"/>
    </location>
    <ligand>
        <name>Mg(2+)</name>
        <dbReference type="ChEBI" id="CHEBI:18420"/>
    </ligand>
</feature>
<keyword evidence="6 10" id="KW-0479">Metal-binding</keyword>
<comment type="similarity">
    <text evidence="4 10">Belongs to the HAD-like hydrolase superfamily. CbbY/CbbZ/Gph/YieH family.</text>
</comment>
<evidence type="ECO:0000256" key="5">
    <source>
        <dbReference type="ARBA" id="ARBA00013078"/>
    </source>
</evidence>
<comment type="pathway">
    <text evidence="3 10">Organic acid metabolism; glycolate biosynthesis; glycolate from 2-phosphoglycolate: step 1/1.</text>
</comment>
<comment type="caution">
    <text evidence="11">The sequence shown here is derived from an EMBL/GenBank/DDBJ whole genome shotgun (WGS) entry which is preliminary data.</text>
</comment>
<accession>A0ABT4Y4T1</accession>
<protein>
    <recommendedName>
        <fullName evidence="5 10">Phosphoglycolate phosphatase</fullName>
        <shortName evidence="10">PGP</shortName>
        <shortName evidence="10">PGPase</shortName>
        <ecNumber evidence="5 10">3.1.3.18</ecNumber>
    </recommendedName>
</protein>
<comment type="cofactor">
    <cofactor evidence="2 10">
        <name>Mg(2+)</name>
        <dbReference type="ChEBI" id="CHEBI:18420"/>
    </cofactor>
</comment>
<keyword evidence="7 10" id="KW-0378">Hydrolase</keyword>
<dbReference type="PANTHER" id="PTHR43434:SF1">
    <property type="entry name" value="PHOSPHOGLYCOLATE PHOSPHATASE"/>
    <property type="match status" value="1"/>
</dbReference>
<dbReference type="SFLD" id="SFLDS00003">
    <property type="entry name" value="Haloacid_Dehalogenase"/>
    <property type="match status" value="1"/>
</dbReference>
<dbReference type="InterPro" id="IPR023214">
    <property type="entry name" value="HAD_sf"/>
</dbReference>
<dbReference type="RefSeq" id="WP_271470922.1">
    <property type="nucleotide sequence ID" value="NZ_JANEWF010000011.1"/>
</dbReference>
<keyword evidence="12" id="KW-1185">Reference proteome</keyword>
<evidence type="ECO:0000256" key="10">
    <source>
        <dbReference type="HAMAP-Rule" id="MF_00495"/>
    </source>
</evidence>
<dbReference type="InterPro" id="IPR041492">
    <property type="entry name" value="HAD_2"/>
</dbReference>
<keyword evidence="8 10" id="KW-0460">Magnesium</keyword>
<evidence type="ECO:0000256" key="3">
    <source>
        <dbReference type="ARBA" id="ARBA00004818"/>
    </source>
</evidence>
<gene>
    <name evidence="11" type="ORF">NNO07_12395</name>
</gene>
<feature type="active site" description="Nucleophile" evidence="10">
    <location>
        <position position="19"/>
    </location>
</feature>
<dbReference type="Pfam" id="PF13419">
    <property type="entry name" value="HAD_2"/>
    <property type="match status" value="1"/>
</dbReference>
<feature type="binding site" evidence="10">
    <location>
        <position position="21"/>
    </location>
    <ligand>
        <name>Mg(2+)</name>
        <dbReference type="ChEBI" id="CHEBI:18420"/>
    </ligand>
</feature>
<dbReference type="InterPro" id="IPR006439">
    <property type="entry name" value="HAD-SF_hydro_IA"/>
</dbReference>
<dbReference type="GO" id="GO:0008967">
    <property type="term" value="F:phosphoglycolate phosphatase activity"/>
    <property type="evidence" value="ECO:0007669"/>
    <property type="project" value="UniProtKB-EC"/>
</dbReference>
<evidence type="ECO:0000256" key="1">
    <source>
        <dbReference type="ARBA" id="ARBA00000830"/>
    </source>
</evidence>
<dbReference type="NCBIfam" id="TIGR01449">
    <property type="entry name" value="PGP_bact"/>
    <property type="match status" value="1"/>
</dbReference>
<dbReference type="Gene3D" id="1.10.150.240">
    <property type="entry name" value="Putative phosphatase, domain 2"/>
    <property type="match status" value="1"/>
</dbReference>
<dbReference type="InterPro" id="IPR036412">
    <property type="entry name" value="HAD-like_sf"/>
</dbReference>
<dbReference type="NCBIfam" id="TIGR01509">
    <property type="entry name" value="HAD-SF-IA-v3"/>
    <property type="match status" value="1"/>
</dbReference>
<evidence type="ECO:0000256" key="2">
    <source>
        <dbReference type="ARBA" id="ARBA00001946"/>
    </source>
</evidence>
<dbReference type="NCBIfam" id="TIGR01549">
    <property type="entry name" value="HAD-SF-IA-v1"/>
    <property type="match status" value="1"/>
</dbReference>
<keyword evidence="9 10" id="KW-0119">Carbohydrate metabolism</keyword>
<evidence type="ECO:0000256" key="6">
    <source>
        <dbReference type="ARBA" id="ARBA00022723"/>
    </source>
</evidence>
<name>A0ABT4Y4T1_METRE</name>
<dbReference type="InterPro" id="IPR023198">
    <property type="entry name" value="PGP-like_dom2"/>
</dbReference>